<dbReference type="GeneID" id="9533915"/>
<feature type="region of interest" description="Disordered" evidence="1">
    <location>
        <begin position="1"/>
        <end position="61"/>
    </location>
</feature>
<dbReference type="KEGG" id="val:VDBG_02252"/>
<evidence type="ECO:0000256" key="1">
    <source>
        <dbReference type="SAM" id="MobiDB-lite"/>
    </source>
</evidence>
<reference evidence="3" key="1">
    <citation type="journal article" date="2011" name="PLoS Pathog.">
        <title>Comparative genomics yields insights into niche adaptation of plant vascular wilt pathogens.</title>
        <authorList>
            <person name="Klosterman S.J."/>
            <person name="Subbarao K.V."/>
            <person name="Kang S."/>
            <person name="Veronese P."/>
            <person name="Gold S.E."/>
            <person name="Thomma B.P.H.J."/>
            <person name="Chen Z."/>
            <person name="Henrissat B."/>
            <person name="Lee Y.-H."/>
            <person name="Park J."/>
            <person name="Garcia-Pedrajas M.D."/>
            <person name="Barbara D.J."/>
            <person name="Anchieta A."/>
            <person name="de Jonge R."/>
            <person name="Santhanam P."/>
            <person name="Maruthachalam K."/>
            <person name="Atallah Z."/>
            <person name="Amyotte S.G."/>
            <person name="Paz Z."/>
            <person name="Inderbitzin P."/>
            <person name="Hayes R.J."/>
            <person name="Heiman D.I."/>
            <person name="Young S."/>
            <person name="Zeng Q."/>
            <person name="Engels R."/>
            <person name="Galagan J."/>
            <person name="Cuomo C.A."/>
            <person name="Dobinson K.F."/>
            <person name="Ma L.-J."/>
        </authorList>
    </citation>
    <scope>NUCLEOTIDE SEQUENCE [LARGE SCALE GENOMIC DNA]</scope>
    <source>
        <strain evidence="3">VaMs.102 / ATCC MYA-4576 / FGSC 10136</strain>
    </source>
</reference>
<proteinExistence type="predicted"/>
<gene>
    <name evidence="2" type="ORF">VDBG_02252</name>
</gene>
<dbReference type="RefSeq" id="XP_003008064.1">
    <property type="nucleotide sequence ID" value="XM_003008018.1"/>
</dbReference>
<evidence type="ECO:0000313" key="2">
    <source>
        <dbReference type="EMBL" id="EEY16143.1"/>
    </source>
</evidence>
<name>C9S9T0_VERA1</name>
<dbReference type="Proteomes" id="UP000008698">
    <property type="component" value="Unassembled WGS sequence"/>
</dbReference>
<evidence type="ECO:0000313" key="3">
    <source>
        <dbReference type="Proteomes" id="UP000008698"/>
    </source>
</evidence>
<sequence length="270" mass="28411">MALQSRGTQDARCDRRAGGGRLFARGQGGGGGGGVQDGRAGATSAEPDRDTDESQIGREGALWSPYNILAKPSVKPPSGADEGLPPPGALAALEPSVLKASASSPVTLVARRPDVSHVSCQSCQYCHTDTVMCTSRRLPALLVSGGRPGRGEKQCNNQFRLPRIAYAEPDGGRPSAVPMSMLDGVGLAWGHLGALSKAQWRTLSLTRPYGISMDFCREKTCSARISDGSPPPPLVAPETQEIQTAGYSTRPRQRTARRGSGPRDGLSEHP</sequence>
<dbReference type="HOGENOM" id="CLU_1031331_0_0_1"/>
<dbReference type="AlphaFoldDB" id="C9S9T0"/>
<organism evidence="3">
    <name type="scientific">Verticillium alfalfae (strain VaMs.102 / ATCC MYA-4576 / FGSC 10136)</name>
    <name type="common">Verticillium wilt of alfalfa</name>
    <name type="synonym">Verticillium albo-atrum</name>
    <dbReference type="NCBI Taxonomy" id="526221"/>
    <lineage>
        <taxon>Eukaryota</taxon>
        <taxon>Fungi</taxon>
        <taxon>Dikarya</taxon>
        <taxon>Ascomycota</taxon>
        <taxon>Pezizomycotina</taxon>
        <taxon>Sordariomycetes</taxon>
        <taxon>Hypocreomycetidae</taxon>
        <taxon>Glomerellales</taxon>
        <taxon>Plectosphaerellaceae</taxon>
        <taxon>Verticillium</taxon>
    </lineage>
</organism>
<protein>
    <submittedName>
        <fullName evidence="2">Predicted protein</fullName>
    </submittedName>
</protein>
<feature type="compositionally biased region" description="Gly residues" evidence="1">
    <location>
        <begin position="26"/>
        <end position="36"/>
    </location>
</feature>
<feature type="region of interest" description="Disordered" evidence="1">
    <location>
        <begin position="223"/>
        <end position="270"/>
    </location>
</feature>
<keyword evidence="3" id="KW-1185">Reference proteome</keyword>
<accession>C9S9T0</accession>
<dbReference type="EMBL" id="DS985215">
    <property type="protein sequence ID" value="EEY16143.1"/>
    <property type="molecule type" value="Genomic_DNA"/>
</dbReference>